<evidence type="ECO:0000313" key="3">
    <source>
        <dbReference type="EMBL" id="MDQ0379258.1"/>
    </source>
</evidence>
<keyword evidence="1" id="KW-1133">Transmembrane helix</keyword>
<comment type="caution">
    <text evidence="3">The sequence shown here is derived from an EMBL/GenBank/DDBJ whole genome shotgun (WGS) entry which is preliminary data.</text>
</comment>
<gene>
    <name evidence="3" type="ORF">FB470_003252</name>
</gene>
<reference evidence="3 4" key="1">
    <citation type="submission" date="2023-07" db="EMBL/GenBank/DDBJ databases">
        <title>Sequencing the genomes of 1000 actinobacteria strains.</title>
        <authorList>
            <person name="Klenk H.-P."/>
        </authorList>
    </citation>
    <scope>NUCLEOTIDE SEQUENCE [LARGE SCALE GENOMIC DNA]</scope>
    <source>
        <strain evidence="3 4">DSM 45805</strain>
    </source>
</reference>
<evidence type="ECO:0000313" key="4">
    <source>
        <dbReference type="Proteomes" id="UP001229651"/>
    </source>
</evidence>
<accession>A0ABU0EVG4</accession>
<keyword evidence="2" id="KW-0732">Signal</keyword>
<evidence type="ECO:0000256" key="1">
    <source>
        <dbReference type="SAM" id="Phobius"/>
    </source>
</evidence>
<name>A0ABU0EVG4_9PSEU</name>
<protein>
    <recommendedName>
        <fullName evidence="5">Secreted protein</fullName>
    </recommendedName>
</protein>
<keyword evidence="4" id="KW-1185">Reference proteome</keyword>
<feature type="signal peptide" evidence="2">
    <location>
        <begin position="1"/>
        <end position="28"/>
    </location>
</feature>
<evidence type="ECO:0008006" key="5">
    <source>
        <dbReference type="Google" id="ProtNLM"/>
    </source>
</evidence>
<feature type="chain" id="PRO_5046156597" description="Secreted protein" evidence="2">
    <location>
        <begin position="29"/>
        <end position="83"/>
    </location>
</feature>
<keyword evidence="1" id="KW-0472">Membrane</keyword>
<feature type="transmembrane region" description="Helical" evidence="1">
    <location>
        <begin position="52"/>
        <end position="74"/>
    </location>
</feature>
<dbReference type="Proteomes" id="UP001229651">
    <property type="component" value="Unassembled WGS sequence"/>
</dbReference>
<sequence>MRKVVARLAGVGAAVAVLLGVLAGTAQAVDAPSPADRGNHSSVAVDPPGETRAVVVGTLSFVLMIAAAGGVFWYTARHRGHSE</sequence>
<dbReference type="EMBL" id="JAUSUT010000001">
    <property type="protein sequence ID" value="MDQ0379258.1"/>
    <property type="molecule type" value="Genomic_DNA"/>
</dbReference>
<evidence type="ECO:0000256" key="2">
    <source>
        <dbReference type="SAM" id="SignalP"/>
    </source>
</evidence>
<keyword evidence="1" id="KW-0812">Transmembrane</keyword>
<dbReference type="RefSeq" id="WP_306992482.1">
    <property type="nucleotide sequence ID" value="NZ_JAUSUT010000001.1"/>
</dbReference>
<organism evidence="3 4">
    <name type="scientific">Amycolatopsis thermophila</name>
    <dbReference type="NCBI Taxonomy" id="206084"/>
    <lineage>
        <taxon>Bacteria</taxon>
        <taxon>Bacillati</taxon>
        <taxon>Actinomycetota</taxon>
        <taxon>Actinomycetes</taxon>
        <taxon>Pseudonocardiales</taxon>
        <taxon>Pseudonocardiaceae</taxon>
        <taxon>Amycolatopsis</taxon>
    </lineage>
</organism>
<proteinExistence type="predicted"/>